<feature type="region of interest" description="Disordered" evidence="1">
    <location>
        <begin position="880"/>
        <end position="904"/>
    </location>
</feature>
<dbReference type="OMA" id="SDSLECH"/>
<feature type="region of interest" description="Disordered" evidence="1">
    <location>
        <begin position="77"/>
        <end position="108"/>
    </location>
</feature>
<feature type="region of interest" description="Disordered" evidence="1">
    <location>
        <begin position="741"/>
        <end position="760"/>
    </location>
</feature>
<gene>
    <name evidence="2" type="ORF">SMAC_07784</name>
</gene>
<dbReference type="eggNOG" id="ENOG502SYKX">
    <property type="taxonomic scope" value="Eukaryota"/>
</dbReference>
<feature type="region of interest" description="Disordered" evidence="1">
    <location>
        <begin position="1007"/>
        <end position="1058"/>
    </location>
</feature>
<feature type="compositionally biased region" description="Gly residues" evidence="1">
    <location>
        <begin position="1303"/>
        <end position="1313"/>
    </location>
</feature>
<feature type="compositionally biased region" description="Basic and acidic residues" evidence="1">
    <location>
        <begin position="295"/>
        <end position="310"/>
    </location>
</feature>
<keyword evidence="3" id="KW-1185">Reference proteome</keyword>
<feature type="compositionally biased region" description="Low complexity" evidence="1">
    <location>
        <begin position="647"/>
        <end position="659"/>
    </location>
</feature>
<feature type="region of interest" description="Disordered" evidence="1">
    <location>
        <begin position="126"/>
        <end position="357"/>
    </location>
</feature>
<feature type="region of interest" description="Disordered" evidence="1">
    <location>
        <begin position="415"/>
        <end position="667"/>
    </location>
</feature>
<feature type="compositionally biased region" description="Acidic residues" evidence="1">
    <location>
        <begin position="224"/>
        <end position="236"/>
    </location>
</feature>
<reference evidence="2 3" key="1">
    <citation type="journal article" date="2010" name="PLoS Genet.">
        <title>De novo assembly of a 40 Mb eukaryotic genome from short sequence reads: Sordaria macrospora, a model organism for fungal morphogenesis.</title>
        <authorList>
            <person name="Nowrousian M."/>
            <person name="Stajich J."/>
            <person name="Chu M."/>
            <person name="Engh I."/>
            <person name="Espagne E."/>
            <person name="Halliday K."/>
            <person name="Kamerewerd J."/>
            <person name="Kempken F."/>
            <person name="Knab B."/>
            <person name="Kuo H.C."/>
            <person name="Osiewacz H.D."/>
            <person name="Poeggeler S."/>
            <person name="Read N."/>
            <person name="Seiler S."/>
            <person name="Smith K."/>
            <person name="Zickler D."/>
            <person name="Kueck U."/>
            <person name="Freitag M."/>
        </authorList>
    </citation>
    <scope>NUCLEOTIDE SEQUENCE [LARGE SCALE GENOMIC DNA]</scope>
    <source>
        <strain evidence="3">ATCC MYA-333 / DSM 997 / K(L3346) / K-hell</strain>
        <tissue evidence="2">Mycelium</tissue>
    </source>
</reference>
<dbReference type="InParanoid" id="F7W7V9"/>
<feature type="compositionally biased region" description="Low complexity" evidence="1">
    <location>
        <begin position="533"/>
        <end position="547"/>
    </location>
</feature>
<name>F7W7V9_SORMK</name>
<proteinExistence type="predicted"/>
<evidence type="ECO:0000256" key="1">
    <source>
        <dbReference type="SAM" id="MobiDB-lite"/>
    </source>
</evidence>
<feature type="compositionally biased region" description="Polar residues" evidence="1">
    <location>
        <begin position="182"/>
        <end position="192"/>
    </location>
</feature>
<dbReference type="Proteomes" id="UP000001881">
    <property type="component" value="Unassembled WGS sequence"/>
</dbReference>
<dbReference type="GeneID" id="10809971"/>
<feature type="compositionally biased region" description="Acidic residues" evidence="1">
    <location>
        <begin position="548"/>
        <end position="560"/>
    </location>
</feature>
<feature type="compositionally biased region" description="Acidic residues" evidence="1">
    <location>
        <begin position="243"/>
        <end position="275"/>
    </location>
</feature>
<dbReference type="VEuPathDB" id="FungiDB:SMAC_07784"/>
<feature type="region of interest" description="Disordered" evidence="1">
    <location>
        <begin position="917"/>
        <end position="936"/>
    </location>
</feature>
<feature type="compositionally biased region" description="Polar residues" evidence="1">
    <location>
        <begin position="478"/>
        <end position="512"/>
    </location>
</feature>
<feature type="compositionally biased region" description="Basic and acidic residues" evidence="1">
    <location>
        <begin position="127"/>
        <end position="139"/>
    </location>
</feature>
<evidence type="ECO:0000313" key="2">
    <source>
        <dbReference type="EMBL" id="CCC13602.1"/>
    </source>
</evidence>
<dbReference type="OrthoDB" id="5419922at2759"/>
<dbReference type="KEGG" id="smp:10809971"/>
<organism evidence="2 3">
    <name type="scientific">Sordaria macrospora (strain ATCC MYA-333 / DSM 997 / K(L3346) / K-hell)</name>
    <dbReference type="NCBI Taxonomy" id="771870"/>
    <lineage>
        <taxon>Eukaryota</taxon>
        <taxon>Fungi</taxon>
        <taxon>Dikarya</taxon>
        <taxon>Ascomycota</taxon>
        <taxon>Pezizomycotina</taxon>
        <taxon>Sordariomycetes</taxon>
        <taxon>Sordariomycetidae</taxon>
        <taxon>Sordariales</taxon>
        <taxon>Sordariaceae</taxon>
        <taxon>Sordaria</taxon>
    </lineage>
</organism>
<feature type="compositionally biased region" description="Polar residues" evidence="1">
    <location>
        <begin position="572"/>
        <end position="583"/>
    </location>
</feature>
<comment type="caution">
    <text evidence="2">The sequence shown here is derived from an EMBL/GenBank/DDBJ whole genome shotgun (WGS) entry which is preliminary data.</text>
</comment>
<dbReference type="HOGENOM" id="CLU_286072_0_0_1"/>
<feature type="region of interest" description="Disordered" evidence="1">
    <location>
        <begin position="1241"/>
        <end position="1322"/>
    </location>
</feature>
<feature type="compositionally biased region" description="Basic and acidic residues" evidence="1">
    <location>
        <begin position="150"/>
        <end position="172"/>
    </location>
</feature>
<feature type="compositionally biased region" description="Polar residues" evidence="1">
    <location>
        <begin position="311"/>
        <end position="323"/>
    </location>
</feature>
<evidence type="ECO:0000313" key="3">
    <source>
        <dbReference type="Proteomes" id="UP000001881"/>
    </source>
</evidence>
<feature type="compositionally biased region" description="Polar residues" evidence="1">
    <location>
        <begin position="1024"/>
        <end position="1034"/>
    </location>
</feature>
<feature type="region of interest" description="Disordered" evidence="1">
    <location>
        <begin position="1172"/>
        <end position="1217"/>
    </location>
</feature>
<dbReference type="EMBL" id="CABT02000041">
    <property type="protein sequence ID" value="CCC13602.1"/>
    <property type="molecule type" value="Genomic_DNA"/>
</dbReference>
<dbReference type="STRING" id="771870.F7W7V9"/>
<accession>F7W7V9</accession>
<sequence length="1322" mass="145433">MKRRSHLVHGWLTEAFPDEPIYSEALHTSEDVLCSGSEDEAYNSPTERRERYEDKGQRFLQGKPLFLLSASLRGPFTKESGWKNPWRSQTGGKRRIESQAASATPGPVEESIVITATPTILGSALHGTKEQSPVHEEASSRSTTPTTPHRYLDDETLREIRTWQKKVEKQSELEDPYDETTYEPSSPDTLKSLQVEITPRTHGSRPFIVSSSAVVEEAVKEDPVEHDEEDIAEQDGEVNLRYEEEEEEEEEEEAGLINVDEEDDSSLTDLDEEQFQEPIGERNTDQEAEEDGRDEDEHYHTAKDEEEKNQEQNTESQQISASLPVQYPSDDDSPTKRPIASQPLPQPNGKLDLRPREELGFLPVDTIDLSPTAVKIYEASLRGSTCYTTSWRAQERRKQGNLLPGLVGAALPADNAAQRPSSRLGRSLHASASDSILHNQKRPNKNGSVTLEHKTIGPPHMLVDNQPSEPEETKDSPNEPSDTPAHHQQITVAQPESPQRIISTTGLPQPNTAIAHIAPETTEGEQKSHTTDPTSASSSEISSPATSFEEEEEEPIEEPAENVRKLLWPKIQRQTSTQDSTPNMALGEPPETASYVQAGPRQLQNGSVSASGEHDAGQASLESFTINQQPENDRAPTTVELNGLDWQSPSRLLQSQPQSVQEATVSEESIYDDTINQVRLEWPVGASSLPPQFQVQNQHSIPMASIEEASLTEHDTPAQHIAPEQAKRSVNIMDLRHITNSTSRNATPLRPSSGLQKPSTQPLRIPVLVQPRSSVTPEAPVIPESSRPQLSTIASRALAQAFQPVVQQSPWAKGDSQITALAAPAPEPRSFNPVSSPLSSPASSSYFVDMENPVLPVLSNPPVPGNDAQPEEHIAVPPARAQTPQVQPPHPPSTPETKRSSLPTPEFTMSIKSFKHFMTPSPQRPVKRPRLSLGDGRLPDTQALKEAVVTNPWDSSRLDAGTMPDTAMPSAHSRLKKRVSWAPLPGEVDYMDPDMSMDIDVDMEVPDQPSSVNRTTDHQPGRSILSTSASTSNYRGIPRRAASPPPSFSMPSVDSPLPKESQRFEKHFAAMSSRRRLAPRPVIATPAPAGYRADSGREAPMLRDVSGNARSTDTSRLAKRLLPSESQQTCGSPAVDGMANAFVQADWQVENLNFNNRHQHQHLAQADIPLTGKGIWQDPTDRPNPIPEQQQKDNDAFPLPTLPGFDSQPQSQFQETDEVTEVMDNLDDFIDSWDIDEELAEARGEKSKRKTKAQPQPSKLGQRLSTGLGDGRNLWDSPSSRPRSALKRKRTIDGGDGEDGGKHSAGGGGGGIYDPGVWDRIV</sequence>
<feature type="region of interest" description="Disordered" evidence="1">
    <location>
        <begin position="33"/>
        <end position="55"/>
    </location>
</feature>
<feature type="compositionally biased region" description="Basic and acidic residues" evidence="1">
    <location>
        <begin position="46"/>
        <end position="55"/>
    </location>
</feature>
<protein>
    <submittedName>
        <fullName evidence="2">WGS project CABT00000000 data, contig 2.41</fullName>
    </submittedName>
</protein>
<feature type="compositionally biased region" description="Polar residues" evidence="1">
    <location>
        <begin position="1253"/>
        <end position="1265"/>
    </location>
</feature>
<feature type="compositionally biased region" description="Polar residues" evidence="1">
    <location>
        <begin position="620"/>
        <end position="630"/>
    </location>
</feature>